<keyword evidence="2" id="KW-1185">Reference proteome</keyword>
<evidence type="ECO:0000313" key="1">
    <source>
        <dbReference type="EMBL" id="KAK9138415.1"/>
    </source>
</evidence>
<dbReference type="Proteomes" id="UP001417504">
    <property type="component" value="Unassembled WGS sequence"/>
</dbReference>
<organism evidence="1 2">
    <name type="scientific">Stephania japonica</name>
    <dbReference type="NCBI Taxonomy" id="461633"/>
    <lineage>
        <taxon>Eukaryota</taxon>
        <taxon>Viridiplantae</taxon>
        <taxon>Streptophyta</taxon>
        <taxon>Embryophyta</taxon>
        <taxon>Tracheophyta</taxon>
        <taxon>Spermatophyta</taxon>
        <taxon>Magnoliopsida</taxon>
        <taxon>Ranunculales</taxon>
        <taxon>Menispermaceae</taxon>
        <taxon>Menispermoideae</taxon>
        <taxon>Cissampelideae</taxon>
        <taxon>Stephania</taxon>
    </lineage>
</organism>
<comment type="caution">
    <text evidence="1">The sequence shown here is derived from an EMBL/GenBank/DDBJ whole genome shotgun (WGS) entry which is preliminary data.</text>
</comment>
<evidence type="ECO:0000313" key="2">
    <source>
        <dbReference type="Proteomes" id="UP001417504"/>
    </source>
</evidence>
<accession>A0AAP0PF65</accession>
<reference evidence="1 2" key="1">
    <citation type="submission" date="2024-01" db="EMBL/GenBank/DDBJ databases">
        <title>Genome assemblies of Stephania.</title>
        <authorList>
            <person name="Yang L."/>
        </authorList>
    </citation>
    <scope>NUCLEOTIDE SEQUENCE [LARGE SCALE GENOMIC DNA]</scope>
    <source>
        <strain evidence="1">QJT</strain>
        <tissue evidence="1">Leaf</tissue>
    </source>
</reference>
<proteinExistence type="predicted"/>
<dbReference type="EMBL" id="JBBNAE010000003">
    <property type="protein sequence ID" value="KAK9138415.1"/>
    <property type="molecule type" value="Genomic_DNA"/>
</dbReference>
<dbReference type="AlphaFoldDB" id="A0AAP0PF65"/>
<name>A0AAP0PF65_9MAGN</name>
<sequence length="52" mass="6274">MKDCKAVLRKHNNWTYHQYVPRQANEFAHKLVLAKSLYPKFGMLLLLRFDHC</sequence>
<protein>
    <submittedName>
        <fullName evidence="1">Uncharacterized protein</fullName>
    </submittedName>
</protein>
<gene>
    <name evidence="1" type="ORF">Sjap_009009</name>
</gene>